<evidence type="ECO:0000256" key="4">
    <source>
        <dbReference type="SAM" id="MobiDB-lite"/>
    </source>
</evidence>
<evidence type="ECO:0000256" key="3">
    <source>
        <dbReference type="ARBA" id="ARBA00022833"/>
    </source>
</evidence>
<sequence length="288" mass="33153">MANIPELRLVPNRCGGMSVVHEGRAYKLKRAGRKKYWRCSKDKKGCGSTIWTNLDVTSVIKRNDHIESCPVDEHIAYKMEKERFRRAIYILSFSVIQTGKVHDVQPPGKAIPETATTSSGPANPERSPTMNFCCGRVHRGCTTMISTTVYHPCLCGALIPVIQGYFPNTWVQGCYFCQAVHRKVGEPPLSFLYRKLIRVLACLKQALRVLYHYRDLFQYFQTNNHLEGWHNRLNKKRIKVISSFYKLLQQRLAEQDVMGTLLEQQEQVAQYTDEYSNGSRTLEQFLEA</sequence>
<gene>
    <name evidence="6" type="ORF">T4B_3726</name>
    <name evidence="7" type="ORF">T4C_5704</name>
</gene>
<keyword evidence="2" id="KW-0863">Zinc-finger</keyword>
<comment type="caution">
    <text evidence="6">The sequence shown here is derived from an EMBL/GenBank/DDBJ whole genome shotgun (WGS) entry which is preliminary data.</text>
</comment>
<organism evidence="6 8">
    <name type="scientific">Trichinella pseudospiralis</name>
    <name type="common">Parasitic roundworm</name>
    <dbReference type="NCBI Taxonomy" id="6337"/>
    <lineage>
        <taxon>Eukaryota</taxon>
        <taxon>Metazoa</taxon>
        <taxon>Ecdysozoa</taxon>
        <taxon>Nematoda</taxon>
        <taxon>Enoplea</taxon>
        <taxon>Dorylaimia</taxon>
        <taxon>Trichinellida</taxon>
        <taxon>Trichinellidae</taxon>
        <taxon>Trichinella</taxon>
    </lineage>
</organism>
<dbReference type="Proteomes" id="UP000054805">
    <property type="component" value="Unassembled WGS sequence"/>
</dbReference>
<dbReference type="EMBL" id="JYDV01000056">
    <property type="protein sequence ID" value="KRZ37592.1"/>
    <property type="molecule type" value="Genomic_DNA"/>
</dbReference>
<dbReference type="Pfam" id="PF04500">
    <property type="entry name" value="FLYWCH"/>
    <property type="match status" value="1"/>
</dbReference>
<dbReference type="InterPro" id="IPR007588">
    <property type="entry name" value="Znf_FLYWCH"/>
</dbReference>
<evidence type="ECO:0000256" key="1">
    <source>
        <dbReference type="ARBA" id="ARBA00022723"/>
    </source>
</evidence>
<keyword evidence="8" id="KW-1185">Reference proteome</keyword>
<name>A0A0V1JFQ4_TRIPS</name>
<feature type="domain" description="FLYWCH-type" evidence="5">
    <location>
        <begin position="11"/>
        <end position="61"/>
    </location>
</feature>
<dbReference type="Gene3D" id="2.20.25.240">
    <property type="match status" value="1"/>
</dbReference>
<dbReference type="EMBL" id="JYDS01000007">
    <property type="protein sequence ID" value="KRZ33801.1"/>
    <property type="molecule type" value="Genomic_DNA"/>
</dbReference>
<evidence type="ECO:0000313" key="8">
    <source>
        <dbReference type="Proteomes" id="UP000054805"/>
    </source>
</evidence>
<reference evidence="8 9" key="1">
    <citation type="submission" date="2015-01" db="EMBL/GenBank/DDBJ databases">
        <title>Evolution of Trichinella species and genotypes.</title>
        <authorList>
            <person name="Korhonen P.K."/>
            <person name="Edoardo P."/>
            <person name="Giuseppe L.R."/>
            <person name="Gasser R.B."/>
        </authorList>
    </citation>
    <scope>NUCLEOTIDE SEQUENCE [LARGE SCALE GENOMIC DNA]</scope>
    <source>
        <strain evidence="7">ISS176</strain>
        <strain evidence="6">ISS588</strain>
    </source>
</reference>
<accession>A0A0V1JFQ4</accession>
<protein>
    <recommendedName>
        <fullName evidence="5">FLYWCH-type domain-containing protein</fullName>
    </recommendedName>
</protein>
<dbReference type="Proteomes" id="UP000054826">
    <property type="component" value="Unassembled WGS sequence"/>
</dbReference>
<dbReference type="AlphaFoldDB" id="A0A0V1JFQ4"/>
<proteinExistence type="predicted"/>
<evidence type="ECO:0000259" key="5">
    <source>
        <dbReference type="Pfam" id="PF04500"/>
    </source>
</evidence>
<evidence type="ECO:0000313" key="7">
    <source>
        <dbReference type="EMBL" id="KRZ37592.1"/>
    </source>
</evidence>
<evidence type="ECO:0000313" key="6">
    <source>
        <dbReference type="EMBL" id="KRZ33801.1"/>
    </source>
</evidence>
<keyword evidence="1" id="KW-0479">Metal-binding</keyword>
<dbReference type="GO" id="GO:0008270">
    <property type="term" value="F:zinc ion binding"/>
    <property type="evidence" value="ECO:0007669"/>
    <property type="project" value="UniProtKB-KW"/>
</dbReference>
<feature type="region of interest" description="Disordered" evidence="4">
    <location>
        <begin position="104"/>
        <end position="125"/>
    </location>
</feature>
<evidence type="ECO:0000313" key="9">
    <source>
        <dbReference type="Proteomes" id="UP000054826"/>
    </source>
</evidence>
<evidence type="ECO:0000256" key="2">
    <source>
        <dbReference type="ARBA" id="ARBA00022771"/>
    </source>
</evidence>
<keyword evidence="3" id="KW-0862">Zinc</keyword>
<feature type="compositionally biased region" description="Polar residues" evidence="4">
    <location>
        <begin position="114"/>
        <end position="125"/>
    </location>
</feature>